<evidence type="ECO:0000256" key="8">
    <source>
        <dbReference type="RuleBase" id="RU003881"/>
    </source>
</evidence>
<comment type="similarity">
    <text evidence="1 7">Belongs to the class-II pyridine nucleotide-disulfide oxidoreductase family.</text>
</comment>
<dbReference type="EC" id="1.8.1.9" evidence="7"/>
<protein>
    <recommendedName>
        <fullName evidence="7">Thioredoxin reductase</fullName>
        <ecNumber evidence="7">1.8.1.9</ecNumber>
    </recommendedName>
</protein>
<dbReference type="PRINTS" id="PR00469">
    <property type="entry name" value="PNDRDTASEII"/>
</dbReference>
<dbReference type="InterPro" id="IPR005982">
    <property type="entry name" value="Thioredox_Rdtase"/>
</dbReference>
<dbReference type="NCBIfam" id="TIGR01292">
    <property type="entry name" value="TRX_reduct"/>
    <property type="match status" value="1"/>
</dbReference>
<dbReference type="SUPFAM" id="SSF51905">
    <property type="entry name" value="FAD/NAD(P)-binding domain"/>
    <property type="match status" value="1"/>
</dbReference>
<dbReference type="RefSeq" id="WP_004822661.1">
    <property type="nucleotide sequence ID" value="NZ_UGTH01000001.1"/>
</dbReference>
<keyword evidence="4 7" id="KW-0560">Oxidoreductase</keyword>
<dbReference type="Proteomes" id="UP000254777">
    <property type="component" value="Unassembled WGS sequence"/>
</dbReference>
<dbReference type="AlphaFoldDB" id="A0A379D9C5"/>
<comment type="subunit">
    <text evidence="7">Homodimer.</text>
</comment>
<evidence type="ECO:0000256" key="5">
    <source>
        <dbReference type="ARBA" id="ARBA00023157"/>
    </source>
</evidence>
<dbReference type="InterPro" id="IPR023753">
    <property type="entry name" value="FAD/NAD-binding_dom"/>
</dbReference>
<comment type="cofactor">
    <cofactor evidence="8">
        <name>FAD</name>
        <dbReference type="ChEBI" id="CHEBI:57692"/>
    </cofactor>
    <text evidence="8">Binds 1 FAD per subunit.</text>
</comment>
<name>A0A379D9C5_9FIRM</name>
<evidence type="ECO:0000256" key="7">
    <source>
        <dbReference type="RuleBase" id="RU003880"/>
    </source>
</evidence>
<dbReference type="InterPro" id="IPR050097">
    <property type="entry name" value="Ferredoxin-NADP_redctase_2"/>
</dbReference>
<dbReference type="GO" id="GO:0005737">
    <property type="term" value="C:cytoplasm"/>
    <property type="evidence" value="ECO:0007669"/>
    <property type="project" value="InterPro"/>
</dbReference>
<keyword evidence="5" id="KW-1015">Disulfide bond</keyword>
<dbReference type="Gene3D" id="3.50.50.60">
    <property type="entry name" value="FAD/NAD(P)-binding domain"/>
    <property type="match status" value="2"/>
</dbReference>
<feature type="domain" description="FAD/NAD(P)-binding" evidence="9">
    <location>
        <begin position="2"/>
        <end position="290"/>
    </location>
</feature>
<keyword evidence="8" id="KW-0521">NADP</keyword>
<proteinExistence type="inferred from homology"/>
<dbReference type="PRINTS" id="PR00368">
    <property type="entry name" value="FADPNR"/>
</dbReference>
<dbReference type="EMBL" id="UGTH01000001">
    <property type="protein sequence ID" value="SUB74517.1"/>
    <property type="molecule type" value="Genomic_DNA"/>
</dbReference>
<dbReference type="PROSITE" id="PS00573">
    <property type="entry name" value="PYRIDINE_REDOX_2"/>
    <property type="match status" value="1"/>
</dbReference>
<evidence type="ECO:0000256" key="6">
    <source>
        <dbReference type="ARBA" id="ARBA00023284"/>
    </source>
</evidence>
<organism evidence="10 11">
    <name type="scientific">Peptoniphilus indolicus</name>
    <dbReference type="NCBI Taxonomy" id="33030"/>
    <lineage>
        <taxon>Bacteria</taxon>
        <taxon>Bacillati</taxon>
        <taxon>Bacillota</taxon>
        <taxon>Tissierellia</taxon>
        <taxon>Tissierellales</taxon>
        <taxon>Peptoniphilaceae</taxon>
        <taxon>Peptoniphilus</taxon>
    </lineage>
</organism>
<dbReference type="GO" id="GO:0019430">
    <property type="term" value="P:removal of superoxide radicals"/>
    <property type="evidence" value="ECO:0007669"/>
    <property type="project" value="UniProtKB-UniRule"/>
</dbReference>
<comment type="catalytic activity">
    <reaction evidence="7">
        <text>[thioredoxin]-dithiol + NADP(+) = [thioredoxin]-disulfide + NADPH + H(+)</text>
        <dbReference type="Rhea" id="RHEA:20345"/>
        <dbReference type="Rhea" id="RHEA-COMP:10698"/>
        <dbReference type="Rhea" id="RHEA-COMP:10700"/>
        <dbReference type="ChEBI" id="CHEBI:15378"/>
        <dbReference type="ChEBI" id="CHEBI:29950"/>
        <dbReference type="ChEBI" id="CHEBI:50058"/>
        <dbReference type="ChEBI" id="CHEBI:57783"/>
        <dbReference type="ChEBI" id="CHEBI:58349"/>
        <dbReference type="EC" id="1.8.1.9"/>
    </reaction>
</comment>
<evidence type="ECO:0000313" key="10">
    <source>
        <dbReference type="EMBL" id="SUB74517.1"/>
    </source>
</evidence>
<sequence>MYDLIILGAGPAGLTAGIYASRASLNVLIIEKGIEGGQIANTVDVENYPGIKNISGMELGMTMRAQAEEFGCEFAMDEVVSVELEGETKKVVGKFGEYEGKTLLIAAGASPRPMGAKGEEEFSGRGVSYCATCDAAFYQDLEVYVVGGGNSAVEEALFITRFAKKVHIIHRRDKLRATEAVQEKAFANEKIDFIWDSTIEEVKGDKIVNEIVIKNLKTGKVTNIKPNEPFGLFVFIGYVPQTEIFKDKLELENGYIKTDEEMRTNIEGVFAAGDIRVKNIRQVVTAAADGAIAALSADRYIDEKEGTLYEGLK</sequence>
<evidence type="ECO:0000256" key="1">
    <source>
        <dbReference type="ARBA" id="ARBA00009333"/>
    </source>
</evidence>
<accession>A0A379D9C5</accession>
<keyword evidence="3 7" id="KW-0274">FAD</keyword>
<dbReference type="InterPro" id="IPR008255">
    <property type="entry name" value="Pyr_nucl-diS_OxRdtase_2_AS"/>
</dbReference>
<evidence type="ECO:0000259" key="9">
    <source>
        <dbReference type="Pfam" id="PF07992"/>
    </source>
</evidence>
<dbReference type="PANTHER" id="PTHR48105">
    <property type="entry name" value="THIOREDOXIN REDUCTASE 1-RELATED-RELATED"/>
    <property type="match status" value="1"/>
</dbReference>
<evidence type="ECO:0000256" key="3">
    <source>
        <dbReference type="ARBA" id="ARBA00022827"/>
    </source>
</evidence>
<dbReference type="GO" id="GO:0004791">
    <property type="term" value="F:thioredoxin-disulfide reductase (NADPH) activity"/>
    <property type="evidence" value="ECO:0007669"/>
    <property type="project" value="UniProtKB-UniRule"/>
</dbReference>
<keyword evidence="2 7" id="KW-0285">Flavoprotein</keyword>
<dbReference type="Pfam" id="PF07992">
    <property type="entry name" value="Pyr_redox_2"/>
    <property type="match status" value="1"/>
</dbReference>
<evidence type="ECO:0000256" key="2">
    <source>
        <dbReference type="ARBA" id="ARBA00022630"/>
    </source>
</evidence>
<evidence type="ECO:0000313" key="11">
    <source>
        <dbReference type="Proteomes" id="UP000254777"/>
    </source>
</evidence>
<dbReference type="InterPro" id="IPR036188">
    <property type="entry name" value="FAD/NAD-bd_sf"/>
</dbReference>
<gene>
    <name evidence="10" type="primary">trxB_2</name>
    <name evidence="10" type="ORF">NCTC11088_00265</name>
</gene>
<evidence type="ECO:0000256" key="4">
    <source>
        <dbReference type="ARBA" id="ARBA00023002"/>
    </source>
</evidence>
<reference evidence="10 11" key="1">
    <citation type="submission" date="2018-06" db="EMBL/GenBank/DDBJ databases">
        <authorList>
            <consortium name="Pathogen Informatics"/>
            <person name="Doyle S."/>
        </authorList>
    </citation>
    <scope>NUCLEOTIDE SEQUENCE [LARGE SCALE GENOMIC DNA]</scope>
    <source>
        <strain evidence="10 11">NCTC11088</strain>
    </source>
</reference>
<keyword evidence="6 7" id="KW-0676">Redox-active center</keyword>